<dbReference type="GO" id="GO:0004062">
    <property type="term" value="F:aryl sulfotransferase activity"/>
    <property type="evidence" value="ECO:0000318"/>
    <property type="project" value="GO_Central"/>
</dbReference>
<evidence type="ECO:0000256" key="1">
    <source>
        <dbReference type="ARBA" id="ARBA00004496"/>
    </source>
</evidence>
<evidence type="ECO:0000256" key="2">
    <source>
        <dbReference type="ARBA" id="ARBA00005771"/>
    </source>
</evidence>
<comment type="similarity">
    <text evidence="2 5">Belongs to the sulfotransferase 1 family.</text>
</comment>
<evidence type="ECO:0000256" key="5">
    <source>
        <dbReference type="RuleBase" id="RU361155"/>
    </source>
</evidence>
<dbReference type="AlphaFoldDB" id="G3QEU8"/>
<dbReference type="Gene3D" id="3.40.50.300">
    <property type="entry name" value="P-loop containing nucleotide triphosphate hydrolases"/>
    <property type="match status" value="1"/>
</dbReference>
<dbReference type="STRING" id="9593.ENSGGOP00000000799"/>
<dbReference type="EMBL" id="CABD030100183">
    <property type="status" value="NOT_ANNOTATED_CDS"/>
    <property type="molecule type" value="Genomic_DNA"/>
</dbReference>
<keyword evidence="4 5" id="KW-0808">Transferase</keyword>
<dbReference type="EC" id="2.8.2.-" evidence="5"/>
<dbReference type="EMBL" id="CABD030100184">
    <property type="status" value="NOT_ANNOTATED_CDS"/>
    <property type="molecule type" value="Genomic_DNA"/>
</dbReference>
<dbReference type="FunCoup" id="G3QEU8">
    <property type="interactions" value="751"/>
</dbReference>
<reference evidence="8" key="1">
    <citation type="submission" date="2011-05" db="EMBL/GenBank/DDBJ databases">
        <title>Insights into the evolution of the great apes provided by the gorilla genome.</title>
        <authorList>
            <person name="Scally A."/>
        </authorList>
    </citation>
    <scope>NUCLEOTIDE SEQUENCE [LARGE SCALE GENOMIC DNA]</scope>
</reference>
<dbReference type="InParanoid" id="G3QEU8"/>
<dbReference type="SUPFAM" id="SSF52540">
    <property type="entry name" value="P-loop containing nucleoside triphosphate hydrolases"/>
    <property type="match status" value="1"/>
</dbReference>
<protein>
    <recommendedName>
        <fullName evidence="5">Sulfotransferase</fullName>
        <ecNumber evidence="5">2.8.2.-</ecNumber>
    </recommendedName>
</protein>
<dbReference type="FunFam" id="3.40.50.300:FF:000433">
    <property type="entry name" value="Estrogen sulfotransferase"/>
    <property type="match status" value="1"/>
</dbReference>
<dbReference type="GeneTree" id="ENSGT00940000164316"/>
<dbReference type="InterPro" id="IPR027417">
    <property type="entry name" value="P-loop_NTPase"/>
</dbReference>
<dbReference type="Proteomes" id="UP000001519">
    <property type="component" value="Chromosome 16"/>
</dbReference>
<proteinExistence type="inferred from homology"/>
<feature type="domain" description="Sulfotransferase" evidence="6">
    <location>
        <begin position="38"/>
        <end position="198"/>
    </location>
</feature>
<name>G3QEU8_GORGO</name>
<evidence type="ECO:0000259" key="6">
    <source>
        <dbReference type="Pfam" id="PF00685"/>
    </source>
</evidence>
<evidence type="ECO:0000313" key="7">
    <source>
        <dbReference type="Ensembl" id="ENSGGOP00000000799.3"/>
    </source>
</evidence>
<comment type="subcellular location">
    <subcellularLocation>
        <location evidence="1">Cytoplasm</location>
    </subcellularLocation>
</comment>
<keyword evidence="3" id="KW-0963">Cytoplasm</keyword>
<reference evidence="7" key="3">
    <citation type="submission" date="2025-08" db="UniProtKB">
        <authorList>
            <consortium name="Ensembl"/>
        </authorList>
    </citation>
    <scope>IDENTIFICATION</scope>
</reference>
<dbReference type="OMA" id="WHFINGM"/>
<organism evidence="7 8">
    <name type="scientific">Gorilla gorilla gorilla</name>
    <name type="common">Western lowland gorilla</name>
    <dbReference type="NCBI Taxonomy" id="9595"/>
    <lineage>
        <taxon>Eukaryota</taxon>
        <taxon>Metazoa</taxon>
        <taxon>Chordata</taxon>
        <taxon>Craniata</taxon>
        <taxon>Vertebrata</taxon>
        <taxon>Euteleostomi</taxon>
        <taxon>Mammalia</taxon>
        <taxon>Eutheria</taxon>
        <taxon>Euarchontoglires</taxon>
        <taxon>Primates</taxon>
        <taxon>Haplorrhini</taxon>
        <taxon>Catarrhini</taxon>
        <taxon>Hominidae</taxon>
        <taxon>Gorilla</taxon>
    </lineage>
</organism>
<keyword evidence="8" id="KW-1185">Reference proteome</keyword>
<dbReference type="GO" id="GO:0051923">
    <property type="term" value="P:sulfation"/>
    <property type="evidence" value="ECO:0000318"/>
    <property type="project" value="GO_Central"/>
</dbReference>
<dbReference type="eggNOG" id="KOG1584">
    <property type="taxonomic scope" value="Eukaryota"/>
</dbReference>
<dbReference type="InterPro" id="IPR000863">
    <property type="entry name" value="Sulfotransferase_dom"/>
</dbReference>
<dbReference type="Pfam" id="PF00685">
    <property type="entry name" value="Sulfotransfer_1"/>
    <property type="match status" value="1"/>
</dbReference>
<dbReference type="HOGENOM" id="CLU_027239_7_1_1"/>
<sequence>MELIQDTSCPPLEYVKGVPLIKYFAEALGPLQSFQARPDDLLINTYPKSGTTWVSQILDMIYQGGNLEKCNRAPIYVRVPFLEVNDPGEPSGLETLKDTPPPRLIKSHLPLALLPQTLLDQKVKVVYVARNPKDVAVSYYHFHRMEKAHPEPGTWDSFLEKFMAGEVSYGSWYQHVQEWWELSRTHPVLYLFYEDMKEVRPPSAAWVAMDQILSPIAYPHQRVCHPGPQSRKKTIPVLTHRRQAPFMMGSQGRDQFILLQRLGPQGL</sequence>
<evidence type="ECO:0000256" key="3">
    <source>
        <dbReference type="ARBA" id="ARBA00022490"/>
    </source>
</evidence>
<accession>G3QEU8</accession>
<evidence type="ECO:0000313" key="8">
    <source>
        <dbReference type="Proteomes" id="UP000001519"/>
    </source>
</evidence>
<gene>
    <name evidence="7" type="primary">SULT1A3</name>
</gene>
<evidence type="ECO:0000256" key="4">
    <source>
        <dbReference type="ARBA" id="ARBA00022679"/>
    </source>
</evidence>
<dbReference type="PANTHER" id="PTHR11783">
    <property type="entry name" value="SULFOTRANSFERASE SULT"/>
    <property type="match status" value="1"/>
</dbReference>
<dbReference type="GO" id="GO:0005737">
    <property type="term" value="C:cytoplasm"/>
    <property type="evidence" value="ECO:0000318"/>
    <property type="project" value="GO_Central"/>
</dbReference>
<reference evidence="7 8" key="2">
    <citation type="journal article" date="2012" name="Nature">
        <title>Insights into hominid evolution from the gorilla genome sequence.</title>
        <authorList>
            <person name="Scally A."/>
            <person name="Dutheil J.Y."/>
            <person name="Hillier L.W."/>
            <person name="Jordan G.E."/>
            <person name="Goodhead I."/>
            <person name="Herrero J."/>
            <person name="Hobolth A."/>
            <person name="Lappalainen T."/>
            <person name="Mailund T."/>
            <person name="Marques-Bonet T."/>
            <person name="McCarthy S."/>
            <person name="Montgomery S.H."/>
            <person name="Schwalie P.C."/>
            <person name="Tang Y.A."/>
            <person name="Ward M.C."/>
            <person name="Xue Y."/>
            <person name="Yngvadottir B."/>
            <person name="Alkan C."/>
            <person name="Andersen L.N."/>
            <person name="Ayub Q."/>
            <person name="Ball E.V."/>
            <person name="Beal K."/>
            <person name="Bradley B.J."/>
            <person name="Chen Y."/>
            <person name="Clee C.M."/>
            <person name="Fitzgerald S."/>
            <person name="Graves T.A."/>
            <person name="Gu Y."/>
            <person name="Heath P."/>
            <person name="Heger A."/>
            <person name="Karakoc E."/>
            <person name="Kolb-Kokocinski A."/>
            <person name="Laird G.K."/>
            <person name="Lunter G."/>
            <person name="Meader S."/>
            <person name="Mort M."/>
            <person name="Mullikin J.C."/>
            <person name="Munch K."/>
            <person name="O'Connor T.D."/>
            <person name="Phillips A.D."/>
            <person name="Prado-Martinez J."/>
            <person name="Rogers A.S."/>
            <person name="Sajjadian S."/>
            <person name="Schmidt D."/>
            <person name="Shaw K."/>
            <person name="Simpson J.T."/>
            <person name="Stenson P.D."/>
            <person name="Turner D.J."/>
            <person name="Vigilant L."/>
            <person name="Vilella A.J."/>
            <person name="Whitener W."/>
            <person name="Zhu B."/>
            <person name="Cooper D.N."/>
            <person name="de Jong P."/>
            <person name="Dermitzakis E.T."/>
            <person name="Eichler E.E."/>
            <person name="Flicek P."/>
            <person name="Goldman N."/>
            <person name="Mundy N.I."/>
            <person name="Ning Z."/>
            <person name="Odom D.T."/>
            <person name="Ponting C.P."/>
            <person name="Quail M.A."/>
            <person name="Ryder O.A."/>
            <person name="Searle S.M."/>
            <person name="Warren W.C."/>
            <person name="Wilson R.K."/>
            <person name="Schierup M.H."/>
            <person name="Rogers J."/>
            <person name="Tyler-Smith C."/>
            <person name="Durbin R."/>
        </authorList>
    </citation>
    <scope>NUCLEOTIDE SEQUENCE [LARGE SCALE GENOMIC DNA]</scope>
</reference>
<dbReference type="Bgee" id="ENSGGOG00000000811">
    <property type="expression patterns" value="Expressed in liver and 6 other cell types or tissues"/>
</dbReference>
<dbReference type="Ensembl" id="ENSGGOT00000000816.3">
    <property type="protein sequence ID" value="ENSGGOP00000000799.3"/>
    <property type="gene ID" value="ENSGGOG00000000811.3"/>
</dbReference>
<reference evidence="7" key="4">
    <citation type="submission" date="2025-09" db="UniProtKB">
        <authorList>
            <consortium name="Ensembl"/>
        </authorList>
    </citation>
    <scope>IDENTIFICATION</scope>
</reference>